<dbReference type="Gene3D" id="3.30.420.10">
    <property type="entry name" value="Ribonuclease H-like superfamily/Ribonuclease H"/>
    <property type="match status" value="1"/>
</dbReference>
<gene>
    <name evidence="3" type="ORF">Tci_027681</name>
</gene>
<comment type="caution">
    <text evidence="3">The sequence shown here is derived from an EMBL/GenBank/DDBJ whole genome shotgun (WGS) entry which is preliminary data.</text>
</comment>
<dbReference type="Pfam" id="PF07727">
    <property type="entry name" value="RVT_2"/>
    <property type="match status" value="1"/>
</dbReference>
<reference evidence="3" key="1">
    <citation type="journal article" date="2019" name="Sci. Rep.">
        <title>Draft genome of Tanacetum cinerariifolium, the natural source of mosquito coil.</title>
        <authorList>
            <person name="Yamashiro T."/>
            <person name="Shiraishi A."/>
            <person name="Satake H."/>
            <person name="Nakayama K."/>
        </authorList>
    </citation>
    <scope>NUCLEOTIDE SEQUENCE</scope>
</reference>
<dbReference type="InterPro" id="IPR012337">
    <property type="entry name" value="RNaseH-like_sf"/>
</dbReference>
<protein>
    <recommendedName>
        <fullName evidence="2">Reverse transcriptase Ty1/copia-type domain-containing protein</fullName>
    </recommendedName>
</protein>
<dbReference type="PANTHER" id="PTHR11439:SF495">
    <property type="entry name" value="REVERSE TRANSCRIPTASE, RNA-DEPENDENT DNA POLYMERASE-RELATED"/>
    <property type="match status" value="1"/>
</dbReference>
<proteinExistence type="predicted"/>
<name>A0A6L2L1E3_TANCI</name>
<evidence type="ECO:0000313" key="3">
    <source>
        <dbReference type="EMBL" id="GEU55703.1"/>
    </source>
</evidence>
<organism evidence="3">
    <name type="scientific">Tanacetum cinerariifolium</name>
    <name type="common">Dalmatian daisy</name>
    <name type="synonym">Chrysanthemum cinerariifolium</name>
    <dbReference type="NCBI Taxonomy" id="118510"/>
    <lineage>
        <taxon>Eukaryota</taxon>
        <taxon>Viridiplantae</taxon>
        <taxon>Streptophyta</taxon>
        <taxon>Embryophyta</taxon>
        <taxon>Tracheophyta</taxon>
        <taxon>Spermatophyta</taxon>
        <taxon>Magnoliopsida</taxon>
        <taxon>eudicotyledons</taxon>
        <taxon>Gunneridae</taxon>
        <taxon>Pentapetalae</taxon>
        <taxon>asterids</taxon>
        <taxon>campanulids</taxon>
        <taxon>Asterales</taxon>
        <taxon>Asteraceae</taxon>
        <taxon>Asteroideae</taxon>
        <taxon>Anthemideae</taxon>
        <taxon>Anthemidinae</taxon>
        <taxon>Tanacetum</taxon>
    </lineage>
</organism>
<accession>A0A6L2L1E3</accession>
<dbReference type="InterPro" id="IPR013103">
    <property type="entry name" value="RVT_2"/>
</dbReference>
<sequence length="985" mass="112892">MTDYSLWEVIKTGKKVLKRTVGTIKHIYEPNSIEEKLDMKNKMKSRGTLLMTLLNKGQLKFHSYQDVKLLMEAIEKRYGGNKESKKVQMTLLKQQYENFTASSSKTLDQTFNRLQKLISQLEILDIETISLDDLYNNLKIYEPKLTGSSSISQNPQNVAFVSSNSTSSTNEADNTAFRISTTYSQGNTINSTSVDNFSDAVGVYNTIETKPVRKNNFSPPIIEDWNSDDESEIEFEPKVEVKTVRPSIKKIKFVKPAREKVEKVKDTTAREGAVGNPQQKENMTRNKCYLTDYEDYDGGFVSFGDGKCRISGKGIKREFSVARTPHQNDVAERKNKTIIEAARTMALVIKPHNKTPYYNKTPYELIHGRPPLIDFMKPFGCPVTILNTRDHLGKIDGKTNEGFFVRYSVIIVARKQTNGIVGTKDNIVSGQAKKKKEPKQEYILIPIFITDPLISQGPKDSAVDAGKKATKVFRNKKDERGIVLNNKARLVDQGHTQEEGIDYDEVFAPVARIEAIRLFLAYASFKDLIVYQMDAKSAFLYGKIEEEVYVCQPPGFKDPDFPNKVYKKFDFTTVKIASTLMEPNKALVKDAEAEDVDVHLYRSMIRSLMYLTAYRPDITFAVCACARFQVTPKTLYLHAVKRIFRYLKGQPKLGLWYSRDSPFDLKAYSDSDYAGASLDRKSTIGVSPMIYTSCIKQFCTSTKVKIVNDDVRLQALADGKKFIINEASIRRDLQLDDAEGTACLPNDAILKDWQEWVPKLLPRMNSAALWHLQSSAWPIIRNLTSPNTFLKIWVVSLEQTKTNQAAKIKKLKKRVKKLEGKKKKRTHSLKRLYKERTAKIDANEDHFSIDETTQDQRRINDQDLFGVNDLDDDEVFIDVTTGKNVEQDATVAESVKDLQRKEEKLLQDHQGRRKLQNYLTFETMFKNFNREDLEVLRSIVKERFKKTKPVDDMDNLLFQTLKTMFEHHVEDIIWKYQQGVVKVNN</sequence>
<dbReference type="GO" id="GO:0003676">
    <property type="term" value="F:nucleic acid binding"/>
    <property type="evidence" value="ECO:0007669"/>
    <property type="project" value="InterPro"/>
</dbReference>
<keyword evidence="1" id="KW-0175">Coiled coil</keyword>
<dbReference type="PANTHER" id="PTHR11439">
    <property type="entry name" value="GAG-POL-RELATED RETROTRANSPOSON"/>
    <property type="match status" value="1"/>
</dbReference>
<feature type="domain" description="Reverse transcriptase Ty1/copia-type" evidence="2">
    <location>
        <begin position="470"/>
        <end position="567"/>
    </location>
</feature>
<evidence type="ECO:0000256" key="1">
    <source>
        <dbReference type="SAM" id="Coils"/>
    </source>
</evidence>
<dbReference type="SUPFAM" id="SSF53098">
    <property type="entry name" value="Ribonuclease H-like"/>
    <property type="match status" value="1"/>
</dbReference>
<dbReference type="EMBL" id="BKCJ010003539">
    <property type="protein sequence ID" value="GEU55703.1"/>
    <property type="molecule type" value="Genomic_DNA"/>
</dbReference>
<dbReference type="AlphaFoldDB" id="A0A6L2L1E3"/>
<feature type="coiled-coil region" evidence="1">
    <location>
        <begin position="794"/>
        <end position="828"/>
    </location>
</feature>
<dbReference type="InterPro" id="IPR036397">
    <property type="entry name" value="RNaseH_sf"/>
</dbReference>
<evidence type="ECO:0000259" key="2">
    <source>
        <dbReference type="Pfam" id="PF07727"/>
    </source>
</evidence>